<evidence type="ECO:0000313" key="2">
    <source>
        <dbReference type="EMBL" id="KAG7303968.1"/>
    </source>
</evidence>
<dbReference type="Proteomes" id="UP000823941">
    <property type="component" value="Chromosome 15"/>
</dbReference>
<accession>A0ABQ7QJ70</accession>
<dbReference type="InterPro" id="IPR000477">
    <property type="entry name" value="RT_dom"/>
</dbReference>
<comment type="caution">
    <text evidence="2">The sequence shown here is derived from an EMBL/GenBank/DDBJ whole genome shotgun (WGS) entry which is preliminary data.</text>
</comment>
<keyword evidence="3" id="KW-1185">Reference proteome</keyword>
<evidence type="ECO:0000259" key="1">
    <source>
        <dbReference type="PROSITE" id="PS50878"/>
    </source>
</evidence>
<dbReference type="Pfam" id="PF00078">
    <property type="entry name" value="RVT_1"/>
    <property type="match status" value="1"/>
</dbReference>
<dbReference type="Gene3D" id="3.60.10.10">
    <property type="entry name" value="Endonuclease/exonuclease/phosphatase"/>
    <property type="match status" value="1"/>
</dbReference>
<dbReference type="InterPro" id="IPR036691">
    <property type="entry name" value="Endo/exonu/phosph_ase_sf"/>
</dbReference>
<dbReference type="SUPFAM" id="SSF56219">
    <property type="entry name" value="DNase I-like"/>
    <property type="match status" value="1"/>
</dbReference>
<dbReference type="PROSITE" id="PS50878">
    <property type="entry name" value="RT_POL"/>
    <property type="match status" value="1"/>
</dbReference>
<dbReference type="InterPro" id="IPR005135">
    <property type="entry name" value="Endo/exonuclease/phosphatase"/>
</dbReference>
<proteinExistence type="predicted"/>
<dbReference type="PANTHER" id="PTHR33332">
    <property type="entry name" value="REVERSE TRANSCRIPTASE DOMAIN-CONTAINING PROTEIN"/>
    <property type="match status" value="1"/>
</dbReference>
<dbReference type="CDD" id="cd01650">
    <property type="entry name" value="RT_nLTR_like"/>
    <property type="match status" value="1"/>
</dbReference>
<evidence type="ECO:0000313" key="3">
    <source>
        <dbReference type="Proteomes" id="UP000823941"/>
    </source>
</evidence>
<gene>
    <name evidence="2" type="ORF">JYU34_010888</name>
</gene>
<protein>
    <recommendedName>
        <fullName evidence="1">Reverse transcriptase domain-containing protein</fullName>
    </recommendedName>
</protein>
<feature type="domain" description="Reverse transcriptase" evidence="1">
    <location>
        <begin position="311"/>
        <end position="587"/>
    </location>
</feature>
<organism evidence="2 3">
    <name type="scientific">Plutella xylostella</name>
    <name type="common">Diamondback moth</name>
    <name type="synonym">Plutella maculipennis</name>
    <dbReference type="NCBI Taxonomy" id="51655"/>
    <lineage>
        <taxon>Eukaryota</taxon>
        <taxon>Metazoa</taxon>
        <taxon>Ecdysozoa</taxon>
        <taxon>Arthropoda</taxon>
        <taxon>Hexapoda</taxon>
        <taxon>Insecta</taxon>
        <taxon>Pterygota</taxon>
        <taxon>Neoptera</taxon>
        <taxon>Endopterygota</taxon>
        <taxon>Lepidoptera</taxon>
        <taxon>Glossata</taxon>
        <taxon>Ditrysia</taxon>
        <taxon>Yponomeutoidea</taxon>
        <taxon>Plutellidae</taxon>
        <taxon>Plutella</taxon>
    </lineage>
</organism>
<sequence length="780" mass="87614">MTLRIWYQNIRKLDNKIARIEYLLQTMYDCEILLLSEHWMKECEIDKINIFNFNLVSSYCRPTREHGGVCIYVNKRMNVIDRSDIRKFSVEMHCEITAIECVDIDLIIMCVYRSCTEGDYDIFVSQLRLALDSLVHESCNILVMGDFNVDLLVPSARKRELLGLISEFNLSSRVRFPTRVQGGSSTCLDHAYTDLDAARTDASAAHSDLSDHKGPSGSARSLACRLNEYYISVVRDTALRPRLPAALALLRARRPPEPSSMFLVPYTVDEIQATIKRIKKKPTKDAYGFPCDLLCRLPDIILECLCRLFNESATDGIYPSALKLIRVVPVWKGKGSKTEMGRYRPIALVPAISKIFETGLCSRLMGFLNRNKALCSEQYAYCPGRSTVCCARRLQRELLARLERRPRRRVAAVFADLSRAFDLVDHSLIIAKLEHYGVRGQVLDVFKSFLANRTQVTEVDGESSEPLSVGDRSVPQGSNVGNTLFVILMNDLPGISERATFLMYADDICAIVDGKDDLELTTNLESVIDSLTGWFSANGMQLNLEKTQVLRFSLRGQSCGDAAAPALVVGGVPLPAAAAVRFVGFTVDSALQWGQHIDALCSKLGSAYYALSRLSATLSKEHMVTAYYGYFHSLLTYGIDLWGVSADCNKPFILQKRAVRRVAGAPADAPARPLFIGMRILTVPCLYILEVLKYVKRNPNEFPDFTSGDRRFASRRPNDLRSTECRLSKTGKSLHVMGPQIFNKLPENIKEIRRVTSFLISVKNHLLKNAYYSVQEFLDS</sequence>
<dbReference type="InterPro" id="IPR043502">
    <property type="entry name" value="DNA/RNA_pol_sf"/>
</dbReference>
<dbReference type="EMBL" id="JAHIBW010000015">
    <property type="protein sequence ID" value="KAG7303968.1"/>
    <property type="molecule type" value="Genomic_DNA"/>
</dbReference>
<name>A0ABQ7QJ70_PLUXY</name>
<reference evidence="2 3" key="1">
    <citation type="submission" date="2021-06" db="EMBL/GenBank/DDBJ databases">
        <title>A haploid diamondback moth (Plutella xylostella L.) genome assembly resolves 31 chromosomes and identifies a diamide resistance mutation.</title>
        <authorList>
            <person name="Ward C.M."/>
            <person name="Perry K.D."/>
            <person name="Baker G."/>
            <person name="Powis K."/>
            <person name="Heckel D.G."/>
            <person name="Baxter S.W."/>
        </authorList>
    </citation>
    <scope>NUCLEOTIDE SEQUENCE [LARGE SCALE GENOMIC DNA]</scope>
    <source>
        <strain evidence="2 3">LV</strain>
        <tissue evidence="2">Single pupa</tissue>
    </source>
</reference>
<dbReference type="SUPFAM" id="SSF56672">
    <property type="entry name" value="DNA/RNA polymerases"/>
    <property type="match status" value="1"/>
</dbReference>
<dbReference type="Pfam" id="PF03372">
    <property type="entry name" value="Exo_endo_phos"/>
    <property type="match status" value="1"/>
</dbReference>